<evidence type="ECO:0000313" key="1">
    <source>
        <dbReference type="EMBL" id="MCC9293440.1"/>
    </source>
</evidence>
<dbReference type="EMBL" id="JAJJPB010000001">
    <property type="protein sequence ID" value="MCC9293440.1"/>
    <property type="molecule type" value="Genomic_DNA"/>
</dbReference>
<dbReference type="RefSeq" id="WP_229980451.1">
    <property type="nucleotide sequence ID" value="NZ_JAJJPB010000001.1"/>
</dbReference>
<proteinExistence type="predicted"/>
<sequence length="227" mass="26357">MKFITEIDLRDLYRKEPFTDYKIEPGTRLTPGARQFLADRGINKFDNGSYAKKNDVNKRHLSELPKKQDDWKKKKLRSRMKSVEALFFITEEEFLSRDVFLAQSIIDLGKQFTKIKNALDSKSPIEDLCLKECMGINADNFSNDLDDCFEITDFHVQLKNGRDIIILHRLRCALREIEPVVLEAYEDSDDGNELLYKDIIGKVNQIINALSQRICSIFGGKKCQRKN</sequence>
<protein>
    <submittedName>
        <fullName evidence="1">Ethanolamine utilization protein</fullName>
    </submittedName>
</protein>
<evidence type="ECO:0000313" key="2">
    <source>
        <dbReference type="Proteomes" id="UP001165422"/>
    </source>
</evidence>
<organism evidence="1 2">
    <name type="scientific">Clostridium aromativorans</name>
    <dbReference type="NCBI Taxonomy" id="2836848"/>
    <lineage>
        <taxon>Bacteria</taxon>
        <taxon>Bacillati</taxon>
        <taxon>Bacillota</taxon>
        <taxon>Clostridia</taxon>
        <taxon>Eubacteriales</taxon>
        <taxon>Clostridiaceae</taxon>
        <taxon>Clostridium</taxon>
    </lineage>
</organism>
<dbReference type="Proteomes" id="UP001165422">
    <property type="component" value="Unassembled WGS sequence"/>
</dbReference>
<comment type="caution">
    <text evidence="1">The sequence shown here is derived from an EMBL/GenBank/DDBJ whole genome shotgun (WGS) entry which is preliminary data.</text>
</comment>
<accession>A0ABS8N0W8</accession>
<gene>
    <name evidence="1" type="ORF">LN736_00930</name>
</gene>
<name>A0ABS8N0W8_9CLOT</name>
<keyword evidence="2" id="KW-1185">Reference proteome</keyword>
<reference evidence="1" key="1">
    <citation type="submission" date="2021-11" db="EMBL/GenBank/DDBJ databases">
        <authorList>
            <person name="Qingchun L."/>
            <person name="Dong Z."/>
            <person name="Zongwei Q."/>
            <person name="Jia Z."/>
            <person name="Duotao L."/>
        </authorList>
    </citation>
    <scope>NUCLEOTIDE SEQUENCE</scope>
    <source>
        <strain evidence="1">WLY-B-L2</strain>
    </source>
</reference>